<evidence type="ECO:0000313" key="3">
    <source>
        <dbReference type="Proteomes" id="UP000257139"/>
    </source>
</evidence>
<evidence type="ECO:0000313" key="2">
    <source>
        <dbReference type="EMBL" id="SPC23173.1"/>
    </source>
</evidence>
<protein>
    <recommendedName>
        <fullName evidence="4">Lipoprotein</fullName>
    </recommendedName>
</protein>
<dbReference type="Proteomes" id="UP000257139">
    <property type="component" value="Chromosome CBM2594_b"/>
</dbReference>
<proteinExistence type="predicted"/>
<dbReference type="AlphaFoldDB" id="A0A7Z7NPD5"/>
<organism evidence="2 3">
    <name type="scientific">Cupriavidus taiwanensis</name>
    <dbReference type="NCBI Taxonomy" id="164546"/>
    <lineage>
        <taxon>Bacteria</taxon>
        <taxon>Pseudomonadati</taxon>
        <taxon>Pseudomonadota</taxon>
        <taxon>Betaproteobacteria</taxon>
        <taxon>Burkholderiales</taxon>
        <taxon>Burkholderiaceae</taxon>
        <taxon>Cupriavidus</taxon>
    </lineage>
</organism>
<feature type="chain" id="PRO_5031233458" description="Lipoprotein" evidence="1">
    <location>
        <begin position="24"/>
        <end position="66"/>
    </location>
</feature>
<name>A0A7Z7NPD5_9BURK</name>
<keyword evidence="1" id="KW-0732">Signal</keyword>
<evidence type="ECO:0008006" key="4">
    <source>
        <dbReference type="Google" id="ProtNLM"/>
    </source>
</evidence>
<sequence length="66" mass="7218">MAAGTGPRMLARLFFVTMALACAAHTCPRRGAGHIRLAQRAFRCTTNRVWRQTWGAACGGFPPWLA</sequence>
<reference evidence="2 3" key="1">
    <citation type="submission" date="2018-01" db="EMBL/GenBank/DDBJ databases">
        <authorList>
            <person name="Clerissi C."/>
        </authorList>
    </citation>
    <scope>NUCLEOTIDE SEQUENCE [LARGE SCALE GENOMIC DNA]</scope>
    <source>
        <strain evidence="2">Cupriavidus taiwanensis STM 6021</strain>
    </source>
</reference>
<dbReference type="EMBL" id="LT978514">
    <property type="protein sequence ID" value="SPC23173.1"/>
    <property type="molecule type" value="Genomic_DNA"/>
</dbReference>
<gene>
    <name evidence="2" type="ORF">CBM2594_B50414</name>
</gene>
<accession>A0A7Z7NPD5</accession>
<feature type="signal peptide" evidence="1">
    <location>
        <begin position="1"/>
        <end position="23"/>
    </location>
</feature>
<evidence type="ECO:0000256" key="1">
    <source>
        <dbReference type="SAM" id="SignalP"/>
    </source>
</evidence>